<organism evidence="1 2">
    <name type="scientific">Clavibacter michiganensis</name>
    <dbReference type="NCBI Taxonomy" id="28447"/>
    <lineage>
        <taxon>Bacteria</taxon>
        <taxon>Bacillati</taxon>
        <taxon>Actinomycetota</taxon>
        <taxon>Actinomycetes</taxon>
        <taxon>Micrococcales</taxon>
        <taxon>Microbacteriaceae</taxon>
        <taxon>Clavibacter</taxon>
    </lineage>
</organism>
<gene>
    <name evidence="1" type="ORF">CMsap09_14200</name>
</gene>
<evidence type="ECO:0000313" key="2">
    <source>
        <dbReference type="Proteomes" id="UP000195106"/>
    </source>
</evidence>
<comment type="caution">
    <text evidence="1">The sequence shown here is derived from an EMBL/GenBank/DDBJ whole genome shotgun (WGS) entry which is preliminary data.</text>
</comment>
<dbReference type="Proteomes" id="UP000195106">
    <property type="component" value="Unassembled WGS sequence"/>
</dbReference>
<dbReference type="EMBL" id="MDHJ01000001">
    <property type="protein sequence ID" value="OUE10094.1"/>
    <property type="molecule type" value="Genomic_DNA"/>
</dbReference>
<dbReference type="AlphaFoldDB" id="A0A251XWZ5"/>
<reference evidence="1 2" key="1">
    <citation type="submission" date="2016-08" db="EMBL/GenBank/DDBJ databases">
        <title>Genome sequence of Clavibacter michiganensis spp. strain CASJ009.</title>
        <authorList>
            <person name="Thapa S.P."/>
            <person name="Coaker G."/>
        </authorList>
    </citation>
    <scope>NUCLEOTIDE SEQUENCE [LARGE SCALE GENOMIC DNA]</scope>
    <source>
        <strain evidence="1">CASJ009</strain>
    </source>
</reference>
<protein>
    <submittedName>
        <fullName evidence="1">Uncharacterized protein</fullName>
    </submittedName>
</protein>
<evidence type="ECO:0000313" key="1">
    <source>
        <dbReference type="EMBL" id="OUE10094.1"/>
    </source>
</evidence>
<name>A0A251XWZ5_9MICO</name>
<sequence>MGIPRISAKTVDATIAASRDAQTGQSYMTAVMANAYPPMAMKPAWPKLSRPVKPKWITRPTVASAYAAVVGEKISPIARKMKLVFMRG</sequence>
<accession>A0A251XWZ5</accession>
<proteinExistence type="predicted"/>